<keyword evidence="5" id="KW-0804">Transcription</keyword>
<dbReference type="Proteomes" id="UP000516260">
    <property type="component" value="Chromosome 19"/>
</dbReference>
<evidence type="ECO:0000313" key="11">
    <source>
        <dbReference type="Proteomes" id="UP000516260"/>
    </source>
</evidence>
<comment type="similarity">
    <text evidence="2">Belongs to the SCM family.</text>
</comment>
<dbReference type="EMBL" id="SWLE01000011">
    <property type="protein sequence ID" value="TNM95020.1"/>
    <property type="molecule type" value="Genomic_DNA"/>
</dbReference>
<comment type="caution">
    <text evidence="10">The sequence shown here is derived from an EMBL/GenBank/DDBJ whole genome shotgun (WGS) entry which is preliminary data.</text>
</comment>
<protein>
    <recommendedName>
        <fullName evidence="9">SAM domain-containing protein</fullName>
    </recommendedName>
</protein>
<proteinExistence type="inferred from homology"/>
<dbReference type="Gene3D" id="1.10.150.50">
    <property type="entry name" value="Transcription Factor, Ets-1"/>
    <property type="match status" value="1"/>
</dbReference>
<dbReference type="InterPro" id="IPR001660">
    <property type="entry name" value="SAM"/>
</dbReference>
<keyword evidence="8" id="KW-0472">Membrane</keyword>
<keyword evidence="4" id="KW-0805">Transcription regulation</keyword>
<evidence type="ECO:0000256" key="7">
    <source>
        <dbReference type="SAM" id="MobiDB-lite"/>
    </source>
</evidence>
<sequence>MRLRGGRDLNPHPRLRTAPADPRVSWLPAALRKGVRLRLRLDHHDGRGRGCWQLVGLGAESEGGGWGLNSQVPEGLMSTLSASSEMQTPALATQFMVGPPVKKRGRPPIRKLEFQSHYMEPMLPLKVPKKRGRKPGFKLKPRIVMSPLANSPPSSTPEPEMGSLPQDAAIVPKSATSQGPDRYQHSLPALYWVHLAFLLTGSWLVLLFRTFWTGTHTPSSCFPPSKKSNSFGLNIAAILHYPSKKLLKTSLLMLFVAQHYTYEERDSISGRCGFDDASCPPAETPVPDDFLCDPLVDSKRYSVDPSDSAFNVTTSQYASKNPYSYRGSSCSLPGGLCRQMSSPARFHDTNRNAYSPDSGECKRPAGKDPSSWGVEEVVSFIKDADPQALGPHTDAFRKHEIDGDALLLLKSEMMMKYLGLKLGPALKLSYHIDKLKQSWP</sequence>
<gene>
    <name evidence="10" type="ORF">fugu_017779</name>
</gene>
<evidence type="ECO:0000256" key="3">
    <source>
        <dbReference type="ARBA" id="ARBA00022491"/>
    </source>
</evidence>
<dbReference type="SMART" id="SM00454">
    <property type="entry name" value="SAM"/>
    <property type="match status" value="1"/>
</dbReference>
<comment type="subcellular location">
    <subcellularLocation>
        <location evidence="1">Nucleus</location>
    </subcellularLocation>
</comment>
<dbReference type="InterPro" id="IPR013761">
    <property type="entry name" value="SAM/pointed_sf"/>
</dbReference>
<organism evidence="10 11">
    <name type="scientific">Takifugu bimaculatus</name>
    <dbReference type="NCBI Taxonomy" id="433685"/>
    <lineage>
        <taxon>Eukaryota</taxon>
        <taxon>Metazoa</taxon>
        <taxon>Chordata</taxon>
        <taxon>Craniata</taxon>
        <taxon>Vertebrata</taxon>
        <taxon>Euteleostomi</taxon>
        <taxon>Actinopterygii</taxon>
        <taxon>Neopterygii</taxon>
        <taxon>Teleostei</taxon>
        <taxon>Neoteleostei</taxon>
        <taxon>Acanthomorphata</taxon>
        <taxon>Eupercaria</taxon>
        <taxon>Tetraodontiformes</taxon>
        <taxon>Tetradontoidea</taxon>
        <taxon>Tetraodontidae</taxon>
        <taxon>Takifugu</taxon>
    </lineage>
</organism>
<feature type="transmembrane region" description="Helical" evidence="8">
    <location>
        <begin position="189"/>
        <end position="212"/>
    </location>
</feature>
<name>A0A4Z2BUK9_9TELE</name>
<evidence type="ECO:0000259" key="9">
    <source>
        <dbReference type="PROSITE" id="PS50105"/>
    </source>
</evidence>
<evidence type="ECO:0000256" key="8">
    <source>
        <dbReference type="SAM" id="Phobius"/>
    </source>
</evidence>
<dbReference type="Pfam" id="PF00536">
    <property type="entry name" value="SAM_1"/>
    <property type="match status" value="1"/>
</dbReference>
<dbReference type="PROSITE" id="PS50105">
    <property type="entry name" value="SAM_DOMAIN"/>
    <property type="match status" value="1"/>
</dbReference>
<dbReference type="GO" id="GO:0045892">
    <property type="term" value="P:negative regulation of DNA-templated transcription"/>
    <property type="evidence" value="ECO:0007669"/>
    <property type="project" value="TreeGrafter"/>
</dbReference>
<feature type="region of interest" description="Disordered" evidence="7">
    <location>
        <begin position="145"/>
        <end position="165"/>
    </location>
</feature>
<feature type="region of interest" description="Disordered" evidence="7">
    <location>
        <begin position="348"/>
        <end position="368"/>
    </location>
</feature>
<evidence type="ECO:0000313" key="10">
    <source>
        <dbReference type="EMBL" id="TNM95020.1"/>
    </source>
</evidence>
<dbReference type="PANTHER" id="PTHR12247:SF85">
    <property type="entry name" value="SEX COMB ON MIDLEG-LIKE PROTEIN 4"/>
    <property type="match status" value="1"/>
</dbReference>
<evidence type="ECO:0000256" key="6">
    <source>
        <dbReference type="ARBA" id="ARBA00023242"/>
    </source>
</evidence>
<evidence type="ECO:0000256" key="1">
    <source>
        <dbReference type="ARBA" id="ARBA00004123"/>
    </source>
</evidence>
<feature type="region of interest" description="Disordered" evidence="7">
    <location>
        <begin position="1"/>
        <end position="20"/>
    </location>
</feature>
<dbReference type="PANTHER" id="PTHR12247">
    <property type="entry name" value="POLYCOMB GROUP PROTEIN"/>
    <property type="match status" value="1"/>
</dbReference>
<dbReference type="CDD" id="cd09578">
    <property type="entry name" value="SAM_Scm"/>
    <property type="match status" value="1"/>
</dbReference>
<dbReference type="InterPro" id="IPR050548">
    <property type="entry name" value="PcG_chromatin_remod_factors"/>
</dbReference>
<evidence type="ECO:0000256" key="2">
    <source>
        <dbReference type="ARBA" id="ARBA00008469"/>
    </source>
</evidence>
<dbReference type="FunFam" id="1.10.150.50:FF:000018">
    <property type="entry name" value="Polycomb protein scmh1 isoform 4"/>
    <property type="match status" value="1"/>
</dbReference>
<keyword evidence="11" id="KW-1185">Reference proteome</keyword>
<reference evidence="10 11" key="1">
    <citation type="submission" date="2019-04" db="EMBL/GenBank/DDBJ databases">
        <title>The sequence and de novo assembly of Takifugu bimaculatus genome using PacBio and Hi-C technologies.</title>
        <authorList>
            <person name="Xu P."/>
            <person name="Liu B."/>
            <person name="Zhou Z."/>
        </authorList>
    </citation>
    <scope>NUCLEOTIDE SEQUENCE [LARGE SCALE GENOMIC DNA]</scope>
    <source>
        <strain evidence="10">TB-2018</strain>
        <tissue evidence="10">Muscle</tissue>
    </source>
</reference>
<keyword evidence="3" id="KW-0678">Repressor</keyword>
<dbReference type="GO" id="GO:0042393">
    <property type="term" value="F:histone binding"/>
    <property type="evidence" value="ECO:0007669"/>
    <property type="project" value="TreeGrafter"/>
</dbReference>
<dbReference type="SUPFAM" id="SSF47769">
    <property type="entry name" value="SAM/Pointed domain"/>
    <property type="match status" value="1"/>
</dbReference>
<feature type="domain" description="SAM" evidence="9">
    <location>
        <begin position="372"/>
        <end position="438"/>
    </location>
</feature>
<dbReference type="AlphaFoldDB" id="A0A4Z2BUK9"/>
<keyword evidence="8" id="KW-1133">Transmembrane helix</keyword>
<feature type="compositionally biased region" description="Basic and acidic residues" evidence="7">
    <location>
        <begin position="1"/>
        <end position="11"/>
    </location>
</feature>
<keyword evidence="8" id="KW-0812">Transmembrane</keyword>
<keyword evidence="6" id="KW-0539">Nucleus</keyword>
<evidence type="ECO:0000256" key="5">
    <source>
        <dbReference type="ARBA" id="ARBA00023163"/>
    </source>
</evidence>
<accession>A0A4Z2BUK9</accession>
<dbReference type="GO" id="GO:0005634">
    <property type="term" value="C:nucleus"/>
    <property type="evidence" value="ECO:0007669"/>
    <property type="project" value="UniProtKB-SubCell"/>
</dbReference>
<dbReference type="InterPro" id="IPR047531">
    <property type="entry name" value="SAM_Scm-like"/>
</dbReference>
<evidence type="ECO:0000256" key="4">
    <source>
        <dbReference type="ARBA" id="ARBA00023015"/>
    </source>
</evidence>
<dbReference type="GO" id="GO:0003682">
    <property type="term" value="F:chromatin binding"/>
    <property type="evidence" value="ECO:0007669"/>
    <property type="project" value="TreeGrafter"/>
</dbReference>